<dbReference type="GO" id="GO:0007204">
    <property type="term" value="P:positive regulation of cytosolic calcium ion concentration"/>
    <property type="evidence" value="ECO:0007669"/>
    <property type="project" value="TreeGrafter"/>
</dbReference>
<evidence type="ECO:0000259" key="15">
    <source>
        <dbReference type="PROSITE" id="PS50262"/>
    </source>
</evidence>
<dbReference type="GO" id="GO:0019722">
    <property type="term" value="P:calcium-mediated signaling"/>
    <property type="evidence" value="ECO:0007669"/>
    <property type="project" value="TreeGrafter"/>
</dbReference>
<dbReference type="GO" id="GO:0006955">
    <property type="term" value="P:immune response"/>
    <property type="evidence" value="ECO:0007669"/>
    <property type="project" value="TreeGrafter"/>
</dbReference>
<dbReference type="Gene3D" id="1.20.1070.10">
    <property type="entry name" value="Rhodopsin 7-helix transmembrane proteins"/>
    <property type="match status" value="1"/>
</dbReference>
<feature type="transmembrane region" description="Helical" evidence="14">
    <location>
        <begin position="36"/>
        <end position="57"/>
    </location>
</feature>
<keyword evidence="12" id="KW-0807">Transducer</keyword>
<evidence type="ECO:0000256" key="7">
    <source>
        <dbReference type="ARBA" id="ARBA00023136"/>
    </source>
</evidence>
<dbReference type="InterPro" id="IPR000276">
    <property type="entry name" value="GPCR_Rhodpsn"/>
</dbReference>
<dbReference type="PANTHER" id="PTHR10489:SF953">
    <property type="entry name" value="APELIN RECEPTOR"/>
    <property type="match status" value="1"/>
</dbReference>
<dbReference type="InterPro" id="IPR050119">
    <property type="entry name" value="CCR1-9-like"/>
</dbReference>
<dbReference type="PROSITE" id="PS50262">
    <property type="entry name" value="G_PROTEIN_RECEP_F1_2"/>
    <property type="match status" value="1"/>
</dbReference>
<name>A0A2I0T9N9_LIMLA</name>
<evidence type="ECO:0000256" key="9">
    <source>
        <dbReference type="ARBA" id="ARBA00023170"/>
    </source>
</evidence>
<reference evidence="17" key="2">
    <citation type="submission" date="2017-12" db="EMBL/GenBank/DDBJ databases">
        <title>Genome sequence of the Bar-tailed Godwit (Limosa lapponica baueri).</title>
        <authorList>
            <person name="Lima N.C.B."/>
            <person name="Parody-Merino A.M."/>
            <person name="Battley P.F."/>
            <person name="Fidler A.E."/>
            <person name="Prosdocimi F."/>
        </authorList>
    </citation>
    <scope>NUCLEOTIDE SEQUENCE [LARGE SCALE GENOMIC DNA]</scope>
</reference>
<dbReference type="Proteomes" id="UP000233556">
    <property type="component" value="Unassembled WGS sequence"/>
</dbReference>
<evidence type="ECO:0000256" key="12">
    <source>
        <dbReference type="ARBA" id="ARBA00023224"/>
    </source>
</evidence>
<evidence type="ECO:0000256" key="8">
    <source>
        <dbReference type="ARBA" id="ARBA00023157"/>
    </source>
</evidence>
<evidence type="ECO:0000256" key="6">
    <source>
        <dbReference type="ARBA" id="ARBA00023040"/>
    </source>
</evidence>
<protein>
    <submittedName>
        <fullName evidence="16">Apelin receptor a</fullName>
    </submittedName>
</protein>
<dbReference type="PRINTS" id="PR00237">
    <property type="entry name" value="GPCRRHODOPSN"/>
</dbReference>
<keyword evidence="2" id="KW-0217">Developmental protein</keyword>
<evidence type="ECO:0000256" key="3">
    <source>
        <dbReference type="ARBA" id="ARBA00022475"/>
    </source>
</evidence>
<dbReference type="InterPro" id="IPR017452">
    <property type="entry name" value="GPCR_Rhodpsn_7TM"/>
</dbReference>
<keyword evidence="7 14" id="KW-0472">Membrane</keyword>
<keyword evidence="5 14" id="KW-1133">Transmembrane helix</keyword>
<dbReference type="PANTHER" id="PTHR10489">
    <property type="entry name" value="CELL ADHESION MOLECULE"/>
    <property type="match status" value="1"/>
</dbReference>
<dbReference type="OrthoDB" id="5974286at2759"/>
<evidence type="ECO:0000256" key="5">
    <source>
        <dbReference type="ARBA" id="ARBA00022989"/>
    </source>
</evidence>
<evidence type="ECO:0000256" key="2">
    <source>
        <dbReference type="ARBA" id="ARBA00022473"/>
    </source>
</evidence>
<feature type="domain" description="G-protein coupled receptors family 1 profile" evidence="15">
    <location>
        <begin position="49"/>
        <end position="108"/>
    </location>
</feature>
<feature type="region of interest" description="Disordered" evidence="13">
    <location>
        <begin position="165"/>
        <end position="192"/>
    </location>
</feature>
<evidence type="ECO:0000313" key="16">
    <source>
        <dbReference type="EMBL" id="PKU30506.1"/>
    </source>
</evidence>
<evidence type="ECO:0000256" key="11">
    <source>
        <dbReference type="ARBA" id="ARBA00023218"/>
    </source>
</evidence>
<dbReference type="SUPFAM" id="SSF81321">
    <property type="entry name" value="Family A G protein-coupled receptor-like"/>
    <property type="match status" value="1"/>
</dbReference>
<keyword evidence="10" id="KW-0325">Glycoprotein</keyword>
<gene>
    <name evidence="16" type="ORF">llap_19190</name>
</gene>
<organism evidence="16 17">
    <name type="scientific">Limosa lapponica baueri</name>
    <dbReference type="NCBI Taxonomy" id="1758121"/>
    <lineage>
        <taxon>Eukaryota</taxon>
        <taxon>Metazoa</taxon>
        <taxon>Chordata</taxon>
        <taxon>Craniata</taxon>
        <taxon>Vertebrata</taxon>
        <taxon>Euteleostomi</taxon>
        <taxon>Archelosauria</taxon>
        <taxon>Archosauria</taxon>
        <taxon>Dinosauria</taxon>
        <taxon>Saurischia</taxon>
        <taxon>Theropoda</taxon>
        <taxon>Coelurosauria</taxon>
        <taxon>Aves</taxon>
        <taxon>Neognathae</taxon>
        <taxon>Neoaves</taxon>
        <taxon>Charadriiformes</taxon>
        <taxon>Scolopacidae</taxon>
        <taxon>Limosa</taxon>
    </lineage>
</organism>
<comment type="subcellular location">
    <subcellularLocation>
        <location evidence="1">Cell membrane</location>
    </subcellularLocation>
</comment>
<dbReference type="GO" id="GO:0009897">
    <property type="term" value="C:external side of plasma membrane"/>
    <property type="evidence" value="ECO:0007669"/>
    <property type="project" value="TreeGrafter"/>
</dbReference>
<dbReference type="GO" id="GO:0016493">
    <property type="term" value="F:C-C chemokine receptor activity"/>
    <property type="evidence" value="ECO:0007669"/>
    <property type="project" value="TreeGrafter"/>
</dbReference>
<dbReference type="GO" id="GO:0019957">
    <property type="term" value="F:C-C chemokine binding"/>
    <property type="evidence" value="ECO:0007669"/>
    <property type="project" value="TreeGrafter"/>
</dbReference>
<dbReference type="AlphaFoldDB" id="A0A2I0T9N9"/>
<dbReference type="GO" id="GO:0030593">
    <property type="term" value="P:neutrophil chemotaxis"/>
    <property type="evidence" value="ECO:0007669"/>
    <property type="project" value="TreeGrafter"/>
</dbReference>
<accession>A0A2I0T9N9</accession>
<dbReference type="EMBL" id="KZ514546">
    <property type="protein sequence ID" value="PKU30506.1"/>
    <property type="molecule type" value="Genomic_DNA"/>
</dbReference>
<dbReference type="GO" id="GO:0007369">
    <property type="term" value="P:gastrulation"/>
    <property type="evidence" value="ECO:0007669"/>
    <property type="project" value="UniProtKB-KW"/>
</dbReference>
<keyword evidence="3" id="KW-1003">Cell membrane</keyword>
<reference evidence="17" key="1">
    <citation type="submission" date="2017-11" db="EMBL/GenBank/DDBJ databases">
        <authorList>
            <person name="Lima N.C."/>
            <person name="Parody-Merino A.M."/>
            <person name="Battley P.F."/>
            <person name="Fidler A.E."/>
            <person name="Prosdocimi F."/>
        </authorList>
    </citation>
    <scope>NUCLEOTIDE SEQUENCE [LARGE SCALE GENOMIC DNA]</scope>
</reference>
<evidence type="ECO:0000256" key="14">
    <source>
        <dbReference type="SAM" id="Phobius"/>
    </source>
</evidence>
<keyword evidence="6" id="KW-0297">G-protein coupled receptor</keyword>
<keyword evidence="8" id="KW-1015">Disulfide bond</keyword>
<sequence length="192" mass="20823">MEYGEAEEHCYGEETTGNGTGEACGRQADWEAFFSLLLYLLVFALGLSGNELVPLTVRRGPRARRRSADADIGNLALADLAFVATLPLWAAYTALRPHWPFGAAPCELGSLPVLPSPSAGQHYLTNGMTKKCQIPPIPPSNQCLPLPKPCVYRAVDFSFPLKCPQTRTSRGQGSHRHGSRLHGGNVKPLRKG</sequence>
<proteinExistence type="predicted"/>
<evidence type="ECO:0000256" key="10">
    <source>
        <dbReference type="ARBA" id="ARBA00023180"/>
    </source>
</evidence>
<dbReference type="Pfam" id="PF00001">
    <property type="entry name" value="7tm_1"/>
    <property type="match status" value="1"/>
</dbReference>
<keyword evidence="17" id="KW-1185">Reference proteome</keyword>
<evidence type="ECO:0000256" key="4">
    <source>
        <dbReference type="ARBA" id="ARBA00022692"/>
    </source>
</evidence>
<keyword evidence="4 14" id="KW-0812">Transmembrane</keyword>
<evidence type="ECO:0000313" key="17">
    <source>
        <dbReference type="Proteomes" id="UP000233556"/>
    </source>
</evidence>
<evidence type="ECO:0000256" key="1">
    <source>
        <dbReference type="ARBA" id="ARBA00004236"/>
    </source>
</evidence>
<evidence type="ECO:0000256" key="13">
    <source>
        <dbReference type="SAM" id="MobiDB-lite"/>
    </source>
</evidence>
<keyword evidence="11" id="KW-0306">Gastrulation</keyword>
<keyword evidence="9 16" id="KW-0675">Receptor</keyword>